<evidence type="ECO:0000256" key="2">
    <source>
        <dbReference type="SAM" id="Phobius"/>
    </source>
</evidence>
<sequence length="232" mass="26631">YGSLFKTNNTSPEFVMATSQGSDTLIWFWADDNVHVFHVFSTRARQGKPYKYYNNEKLVYNISTTRQWMNLTSVFHKNKRILQFPTGEEVDLRQDNYYKFKHETGNVFWREDRQQLVEPTEYYGFCSTMIKEPVSPGSPPYPYLLVAVAVASPILSLVAGLYLGSVVYTTKKKTIKLNQELENLNLARQLDTDNGAHTGHSNSNGTYLEPIQGHNINMSNRNNSVHVYEAVD</sequence>
<keyword evidence="2" id="KW-0812">Transmembrane</keyword>
<evidence type="ECO:0000313" key="4">
    <source>
        <dbReference type="Proteomes" id="UP001497623"/>
    </source>
</evidence>
<accession>A0AAV2R6H1</accession>
<feature type="region of interest" description="Disordered" evidence="1">
    <location>
        <begin position="192"/>
        <end position="219"/>
    </location>
</feature>
<protein>
    <submittedName>
        <fullName evidence="3">Uncharacterized protein</fullName>
    </submittedName>
</protein>
<dbReference type="Proteomes" id="UP001497623">
    <property type="component" value="Unassembled WGS sequence"/>
</dbReference>
<evidence type="ECO:0000313" key="3">
    <source>
        <dbReference type="EMBL" id="CAL4114621.1"/>
    </source>
</evidence>
<feature type="transmembrane region" description="Helical" evidence="2">
    <location>
        <begin position="141"/>
        <end position="163"/>
    </location>
</feature>
<name>A0AAV2R6H1_MEGNR</name>
<gene>
    <name evidence="3" type="ORF">MNOR_LOCUS20474</name>
</gene>
<proteinExistence type="predicted"/>
<organism evidence="3 4">
    <name type="scientific">Meganyctiphanes norvegica</name>
    <name type="common">Northern krill</name>
    <name type="synonym">Thysanopoda norvegica</name>
    <dbReference type="NCBI Taxonomy" id="48144"/>
    <lineage>
        <taxon>Eukaryota</taxon>
        <taxon>Metazoa</taxon>
        <taxon>Ecdysozoa</taxon>
        <taxon>Arthropoda</taxon>
        <taxon>Crustacea</taxon>
        <taxon>Multicrustacea</taxon>
        <taxon>Malacostraca</taxon>
        <taxon>Eumalacostraca</taxon>
        <taxon>Eucarida</taxon>
        <taxon>Euphausiacea</taxon>
        <taxon>Euphausiidae</taxon>
        <taxon>Meganyctiphanes</taxon>
    </lineage>
</organism>
<dbReference type="AlphaFoldDB" id="A0AAV2R6H1"/>
<reference evidence="3 4" key="1">
    <citation type="submission" date="2024-05" db="EMBL/GenBank/DDBJ databases">
        <authorList>
            <person name="Wallberg A."/>
        </authorList>
    </citation>
    <scope>NUCLEOTIDE SEQUENCE [LARGE SCALE GENOMIC DNA]</scope>
</reference>
<keyword evidence="4" id="KW-1185">Reference proteome</keyword>
<dbReference type="EMBL" id="CAXKWB010015846">
    <property type="protein sequence ID" value="CAL4114621.1"/>
    <property type="molecule type" value="Genomic_DNA"/>
</dbReference>
<feature type="non-terminal residue" evidence="3">
    <location>
        <position position="1"/>
    </location>
</feature>
<keyword evidence="2" id="KW-0472">Membrane</keyword>
<keyword evidence="2" id="KW-1133">Transmembrane helix</keyword>
<evidence type="ECO:0000256" key="1">
    <source>
        <dbReference type="SAM" id="MobiDB-lite"/>
    </source>
</evidence>
<comment type="caution">
    <text evidence="3">The sequence shown here is derived from an EMBL/GenBank/DDBJ whole genome shotgun (WGS) entry which is preliminary data.</text>
</comment>